<evidence type="ECO:0000256" key="4">
    <source>
        <dbReference type="ARBA" id="ARBA00023136"/>
    </source>
</evidence>
<comment type="caution">
    <text evidence="7">The sequence shown here is derived from an EMBL/GenBank/DDBJ whole genome shotgun (WGS) entry which is preliminary data.</text>
</comment>
<comment type="subcellular location">
    <subcellularLocation>
        <location evidence="1">Membrane</location>
    </subcellularLocation>
    <subcellularLocation>
        <location evidence="2">Secreted</location>
    </subcellularLocation>
</comment>
<dbReference type="EMBL" id="CAJPWZ010001294">
    <property type="protein sequence ID" value="CAG2212325.1"/>
    <property type="molecule type" value="Genomic_DNA"/>
</dbReference>
<evidence type="ECO:0000256" key="2">
    <source>
        <dbReference type="ARBA" id="ARBA00004613"/>
    </source>
</evidence>
<dbReference type="Pfam" id="PF01823">
    <property type="entry name" value="MACPF"/>
    <property type="match status" value="1"/>
</dbReference>
<reference evidence="7" key="1">
    <citation type="submission" date="2021-03" db="EMBL/GenBank/DDBJ databases">
        <authorList>
            <person name="Bekaert M."/>
        </authorList>
    </citation>
    <scope>NUCLEOTIDE SEQUENCE</scope>
</reference>
<keyword evidence="5" id="KW-1015">Disulfide bond</keyword>
<dbReference type="AlphaFoldDB" id="A0A8S3S1J8"/>
<keyword evidence="4" id="KW-0472">Membrane</keyword>
<sequence>MTNRWLNSDDHKRQEFKVKRDTKQTSRSNLKDLLKGLVGGNLKRNLSVKTTESPTVAATDYNQGRQTADCRYKIPNGVVVVPDVSCITSFSSTTIQNKYELSKALAVSASANGGGYGVSFSASAGYKKSSSEIESGEFVKILSTAKCNYYFCKLLKEKLPQFTDSFITWVHRLNNSESNQTYLDFYHQFGTHYLTYTTFGARFTYEHTMKSKDFQTKQEKGDNIGVQASYSGMFSAGAGFNMDSSKGSSILIFEICDNKNDYNGCSTSS</sequence>
<gene>
    <name evidence="7" type="ORF">MEDL_26275</name>
</gene>
<dbReference type="Proteomes" id="UP000683360">
    <property type="component" value="Unassembled WGS sequence"/>
</dbReference>
<evidence type="ECO:0000256" key="3">
    <source>
        <dbReference type="ARBA" id="ARBA00022525"/>
    </source>
</evidence>
<dbReference type="GO" id="GO:0016020">
    <property type="term" value="C:membrane"/>
    <property type="evidence" value="ECO:0007669"/>
    <property type="project" value="UniProtKB-SubCell"/>
</dbReference>
<accession>A0A8S3S1J8</accession>
<keyword evidence="8" id="KW-1185">Reference proteome</keyword>
<dbReference type="InterPro" id="IPR020864">
    <property type="entry name" value="MACPF"/>
</dbReference>
<evidence type="ECO:0000313" key="8">
    <source>
        <dbReference type="Proteomes" id="UP000683360"/>
    </source>
</evidence>
<name>A0A8S3S1J8_MYTED</name>
<proteinExistence type="predicted"/>
<protein>
    <recommendedName>
        <fullName evidence="6">MACPF domain-containing protein</fullName>
    </recommendedName>
</protein>
<organism evidence="7 8">
    <name type="scientific">Mytilus edulis</name>
    <name type="common">Blue mussel</name>
    <dbReference type="NCBI Taxonomy" id="6550"/>
    <lineage>
        <taxon>Eukaryota</taxon>
        <taxon>Metazoa</taxon>
        <taxon>Spiralia</taxon>
        <taxon>Lophotrochozoa</taxon>
        <taxon>Mollusca</taxon>
        <taxon>Bivalvia</taxon>
        <taxon>Autobranchia</taxon>
        <taxon>Pteriomorphia</taxon>
        <taxon>Mytilida</taxon>
        <taxon>Mytiloidea</taxon>
        <taxon>Mytilidae</taxon>
        <taxon>Mytilinae</taxon>
        <taxon>Mytilus</taxon>
    </lineage>
</organism>
<dbReference type="InterPro" id="IPR020863">
    <property type="entry name" value="MACPF_CS"/>
</dbReference>
<dbReference type="GO" id="GO:0005576">
    <property type="term" value="C:extracellular region"/>
    <property type="evidence" value="ECO:0007669"/>
    <property type="project" value="UniProtKB-SubCell"/>
</dbReference>
<dbReference type="PROSITE" id="PS00279">
    <property type="entry name" value="MACPF_1"/>
    <property type="match status" value="1"/>
</dbReference>
<evidence type="ECO:0000259" key="6">
    <source>
        <dbReference type="PROSITE" id="PS51412"/>
    </source>
</evidence>
<dbReference type="PROSITE" id="PS51412">
    <property type="entry name" value="MACPF_2"/>
    <property type="match status" value="1"/>
</dbReference>
<keyword evidence="3" id="KW-0964">Secreted</keyword>
<evidence type="ECO:0000256" key="5">
    <source>
        <dbReference type="ARBA" id="ARBA00023157"/>
    </source>
</evidence>
<feature type="domain" description="MACPF" evidence="6">
    <location>
        <begin position="14"/>
        <end position="269"/>
    </location>
</feature>
<evidence type="ECO:0000313" key="7">
    <source>
        <dbReference type="EMBL" id="CAG2212325.1"/>
    </source>
</evidence>
<evidence type="ECO:0000256" key="1">
    <source>
        <dbReference type="ARBA" id="ARBA00004370"/>
    </source>
</evidence>